<dbReference type="AlphaFoldDB" id="A0A2A9MQ82"/>
<gene>
    <name evidence="2" type="ORF">BESB_004710</name>
</gene>
<feature type="region of interest" description="Disordered" evidence="1">
    <location>
        <begin position="621"/>
        <end position="752"/>
    </location>
</feature>
<keyword evidence="3" id="KW-1185">Reference proteome</keyword>
<organism evidence="2 3">
    <name type="scientific">Besnoitia besnoiti</name>
    <name type="common">Apicomplexan protozoan</name>
    <dbReference type="NCBI Taxonomy" id="94643"/>
    <lineage>
        <taxon>Eukaryota</taxon>
        <taxon>Sar</taxon>
        <taxon>Alveolata</taxon>
        <taxon>Apicomplexa</taxon>
        <taxon>Conoidasida</taxon>
        <taxon>Coccidia</taxon>
        <taxon>Eucoccidiorida</taxon>
        <taxon>Eimeriorina</taxon>
        <taxon>Sarcocystidae</taxon>
        <taxon>Besnoitia</taxon>
    </lineage>
</organism>
<dbReference type="EMBL" id="NWUJ01000001">
    <property type="protein sequence ID" value="PFH38130.1"/>
    <property type="molecule type" value="Genomic_DNA"/>
</dbReference>
<evidence type="ECO:0000313" key="3">
    <source>
        <dbReference type="Proteomes" id="UP000224006"/>
    </source>
</evidence>
<evidence type="ECO:0000256" key="1">
    <source>
        <dbReference type="SAM" id="MobiDB-lite"/>
    </source>
</evidence>
<dbReference type="VEuPathDB" id="ToxoDB:BESB_004710"/>
<feature type="compositionally biased region" description="Basic residues" evidence="1">
    <location>
        <begin position="574"/>
        <end position="583"/>
    </location>
</feature>
<dbReference type="Proteomes" id="UP000224006">
    <property type="component" value="Chromosome I"/>
</dbReference>
<protein>
    <submittedName>
        <fullName evidence="2">Uncharacterized protein</fullName>
    </submittedName>
</protein>
<name>A0A2A9MQ82_BESBE</name>
<feature type="compositionally biased region" description="Low complexity" evidence="1">
    <location>
        <begin position="660"/>
        <end position="669"/>
    </location>
</feature>
<feature type="compositionally biased region" description="Low complexity" evidence="1">
    <location>
        <begin position="712"/>
        <end position="735"/>
    </location>
</feature>
<feature type="compositionally biased region" description="Acidic residues" evidence="1">
    <location>
        <begin position="676"/>
        <end position="686"/>
    </location>
</feature>
<accession>A0A2A9MQ82</accession>
<comment type="caution">
    <text evidence="2">The sequence shown here is derived from an EMBL/GenBank/DDBJ whole genome shotgun (WGS) entry which is preliminary data.</text>
</comment>
<feature type="compositionally biased region" description="Basic and acidic residues" evidence="1">
    <location>
        <begin position="146"/>
        <end position="158"/>
    </location>
</feature>
<feature type="compositionally biased region" description="Basic and acidic residues" evidence="1">
    <location>
        <begin position="61"/>
        <end position="70"/>
    </location>
</feature>
<dbReference type="KEGG" id="bbes:BESB_004710"/>
<dbReference type="RefSeq" id="XP_029222139.1">
    <property type="nucleotide sequence ID" value="XM_029359226.1"/>
</dbReference>
<feature type="compositionally biased region" description="Basic residues" evidence="1">
    <location>
        <begin position="27"/>
        <end position="36"/>
    </location>
</feature>
<dbReference type="GeneID" id="40305534"/>
<evidence type="ECO:0000313" key="2">
    <source>
        <dbReference type="EMBL" id="PFH38130.1"/>
    </source>
</evidence>
<feature type="region of interest" description="Disordered" evidence="1">
    <location>
        <begin position="1"/>
        <end position="186"/>
    </location>
</feature>
<dbReference type="OrthoDB" id="333979at2759"/>
<feature type="compositionally biased region" description="Basic and acidic residues" evidence="1">
    <location>
        <begin position="524"/>
        <end position="550"/>
    </location>
</feature>
<reference evidence="2 3" key="1">
    <citation type="submission" date="2017-09" db="EMBL/GenBank/DDBJ databases">
        <title>Genome sequencing of Besnoitia besnoiti strain Bb-Ger1.</title>
        <authorList>
            <person name="Schares G."/>
            <person name="Venepally P."/>
            <person name="Lorenzi H.A."/>
        </authorList>
    </citation>
    <scope>NUCLEOTIDE SEQUENCE [LARGE SCALE GENOMIC DNA]</scope>
    <source>
        <strain evidence="2 3">Bb-Ger1</strain>
    </source>
</reference>
<proteinExistence type="predicted"/>
<sequence length="752" mass="78849">MRHSTATARGGRSRRRRRGADGGQGGRKARRFRRPPRLSGAPATHHEGALGSDAQDGGDDPVFRDGREAAGDEVLSAEEGNATPGSPQRGAAGDAGRPDDGEAIASRAESFAPSGAVSAEGDVAGGEFECSEEEDIRSGASAASNAHHDCDPVRESRSPTRGVCARQAHAGDPGPPAEEFSEEASRGECASAALTRVTELFRFMTARARPAPGTEEQLALEILNTCRFLAAEKPAPPFPNYLEFANRAFGFFTVSKNLEAADDAAKAAVGAALEENLGLFSKRQRGKLRTTLIRCRAGAHAARSVSREIPSDPPSFADRDLVRGNALLASGVSSSARDPAFPLRLAAHASLAGRAAGFLDCDATSQVRWRRVSHHSESLVESCRAGRSPEALGSSPSPPGGAVCVRGDAAAPSQQAIHVNLFYSLEDLPQHCALRELLRARGPEAAKELLERLPKPAIHYNYYFITEADREAAAAGLGAWQSNQREDAADKTARLPSCASLAANGTPGPSSLKAARLPPGSEAPQREREGREGTARRRREPEGDAEDSGRRRMPAAPLPRTYAETARAVSRSPLRLRGHHASRQAKEEGSRGEGWQLSSARPHGLGVHAGRDAELRSRVPATAQGSPFLRASHHPPARELGVLPHWFPREAADEGGEGRGAPAGLPPAAVTRSAGEEPEQEADDVEASSCSAGVERASFPCADADRDGGYDPSPAEAASRSPALSGACDAAAPLAGEERAATGAGEGGERSP</sequence>
<feature type="region of interest" description="Disordered" evidence="1">
    <location>
        <begin position="499"/>
        <end position="607"/>
    </location>
</feature>